<proteinExistence type="predicted"/>
<reference evidence="1 2" key="1">
    <citation type="submission" date="2020-07" db="EMBL/GenBank/DDBJ databases">
        <title>Sequencing the genomes of 1000 actinobacteria strains.</title>
        <authorList>
            <person name="Klenk H.-P."/>
        </authorList>
    </citation>
    <scope>NUCLEOTIDE SEQUENCE [LARGE SCALE GENOMIC DNA]</scope>
    <source>
        <strain evidence="1 2">DSM 24482</strain>
    </source>
</reference>
<dbReference type="EMBL" id="JACCBK010000001">
    <property type="protein sequence ID" value="NYD85276.1"/>
    <property type="molecule type" value="Genomic_DNA"/>
</dbReference>
<name>A0A7Y9FFW4_9CELL</name>
<accession>A0A7Y9FFW4</accession>
<organism evidence="1 2">
    <name type="scientific">Cellulomonas oligotrophica</name>
    <dbReference type="NCBI Taxonomy" id="931536"/>
    <lineage>
        <taxon>Bacteria</taxon>
        <taxon>Bacillati</taxon>
        <taxon>Actinomycetota</taxon>
        <taxon>Actinomycetes</taxon>
        <taxon>Micrococcales</taxon>
        <taxon>Cellulomonadaceae</taxon>
        <taxon>Cellulomonas</taxon>
    </lineage>
</organism>
<dbReference type="AlphaFoldDB" id="A0A7Y9FFW4"/>
<protein>
    <submittedName>
        <fullName evidence="1">Uncharacterized protein</fullName>
    </submittedName>
</protein>
<gene>
    <name evidence="1" type="ORF">BKA21_000825</name>
</gene>
<sequence length="30" mass="3158">MFDAPADQPASTALVEALLASWTWLPAGAR</sequence>
<dbReference type="Proteomes" id="UP000577956">
    <property type="component" value="Unassembled WGS sequence"/>
</dbReference>
<comment type="caution">
    <text evidence="1">The sequence shown here is derived from an EMBL/GenBank/DDBJ whole genome shotgun (WGS) entry which is preliminary data.</text>
</comment>
<evidence type="ECO:0000313" key="1">
    <source>
        <dbReference type="EMBL" id="NYD85276.1"/>
    </source>
</evidence>
<evidence type="ECO:0000313" key="2">
    <source>
        <dbReference type="Proteomes" id="UP000577956"/>
    </source>
</evidence>